<dbReference type="SMART" id="SM01008">
    <property type="entry name" value="Ald_Xan_dh_C"/>
    <property type="match status" value="1"/>
</dbReference>
<evidence type="ECO:0000256" key="10">
    <source>
        <dbReference type="ARBA" id="ARBA00022827"/>
    </source>
</evidence>
<evidence type="ECO:0000256" key="16">
    <source>
        <dbReference type="ARBA" id="ARBA00034078"/>
    </source>
</evidence>
<evidence type="ECO:0000256" key="1">
    <source>
        <dbReference type="ARBA" id="ARBA00001924"/>
    </source>
</evidence>
<dbReference type="InterPro" id="IPR006058">
    <property type="entry name" value="2Fe2S_fd_BS"/>
</dbReference>
<keyword evidence="9" id="KW-0479">Metal-binding</keyword>
<keyword evidence="10" id="KW-0274">FAD</keyword>
<dbReference type="InterPro" id="IPR002346">
    <property type="entry name" value="Mopterin_DH_FAD-bd"/>
</dbReference>
<dbReference type="InterPro" id="IPR012675">
    <property type="entry name" value="Beta-grasp_dom_sf"/>
</dbReference>
<dbReference type="InterPro" id="IPR046867">
    <property type="entry name" value="AldOxase/xan_DH_MoCoBD2"/>
</dbReference>
<dbReference type="SUPFAM" id="SSF56003">
    <property type="entry name" value="Molybdenum cofactor-binding domain"/>
    <property type="match status" value="1"/>
</dbReference>
<dbReference type="InterPro" id="IPR008274">
    <property type="entry name" value="AldOxase/xan_DH_MoCoBD1"/>
</dbReference>
<evidence type="ECO:0000256" key="15">
    <source>
        <dbReference type="ARBA" id="ARBA00023140"/>
    </source>
</evidence>
<keyword evidence="15" id="KW-0576">Peroxisome</keyword>
<dbReference type="Pfam" id="PF02738">
    <property type="entry name" value="MoCoBD_1"/>
    <property type="match status" value="1"/>
</dbReference>
<evidence type="ECO:0000256" key="14">
    <source>
        <dbReference type="ARBA" id="ARBA00023027"/>
    </source>
</evidence>
<comment type="cofactor">
    <cofactor evidence="2">
        <name>FAD</name>
        <dbReference type="ChEBI" id="CHEBI:57692"/>
    </cofactor>
</comment>
<dbReference type="PIRSF" id="PIRSF000127">
    <property type="entry name" value="Xanthine_DH"/>
    <property type="match status" value="1"/>
</dbReference>
<dbReference type="InterPro" id="IPR016169">
    <property type="entry name" value="FAD-bd_PCMH_sub2"/>
</dbReference>
<dbReference type="InterPro" id="IPR014307">
    <property type="entry name" value="Xanthine_DH_ssu"/>
</dbReference>
<dbReference type="PANTHER" id="PTHR45444">
    <property type="entry name" value="XANTHINE DEHYDROGENASE"/>
    <property type="match status" value="1"/>
</dbReference>
<dbReference type="NCBIfam" id="TIGR02963">
    <property type="entry name" value="xanthine_xdhA"/>
    <property type="match status" value="1"/>
</dbReference>
<feature type="domain" description="2Fe-2S ferredoxin-type" evidence="19">
    <location>
        <begin position="11"/>
        <end position="94"/>
    </location>
</feature>
<dbReference type="PROSITE" id="PS00197">
    <property type="entry name" value="2FE2S_FER_1"/>
    <property type="match status" value="1"/>
</dbReference>
<dbReference type="InterPro" id="IPR016208">
    <property type="entry name" value="Ald_Oxase/xanthine_DH-like"/>
</dbReference>
<organism evidence="21 22">
    <name type="scientific">Volvox africanus</name>
    <dbReference type="NCBI Taxonomy" id="51714"/>
    <lineage>
        <taxon>Eukaryota</taxon>
        <taxon>Viridiplantae</taxon>
        <taxon>Chlorophyta</taxon>
        <taxon>core chlorophytes</taxon>
        <taxon>Chlorophyceae</taxon>
        <taxon>CS clade</taxon>
        <taxon>Chlamydomonadales</taxon>
        <taxon>Volvocaceae</taxon>
        <taxon>Volvox</taxon>
    </lineage>
</organism>
<dbReference type="InterPro" id="IPR002888">
    <property type="entry name" value="2Fe-2S-bd"/>
</dbReference>
<dbReference type="SUPFAM" id="SSF54665">
    <property type="entry name" value="CO dehydrogenase molybdoprotein N-domain-like"/>
    <property type="match status" value="1"/>
</dbReference>
<evidence type="ECO:0000256" key="7">
    <source>
        <dbReference type="ARBA" id="ARBA00022630"/>
    </source>
</evidence>
<dbReference type="InterPro" id="IPR016166">
    <property type="entry name" value="FAD-bd_PCMH"/>
</dbReference>
<dbReference type="SMART" id="SM01092">
    <property type="entry name" value="CO_deh_flav_C"/>
    <property type="match status" value="1"/>
</dbReference>
<keyword evidence="8" id="KW-0001">2Fe-2S</keyword>
<dbReference type="SUPFAM" id="SSF47741">
    <property type="entry name" value="CO dehydrogenase ISP C-domain like"/>
    <property type="match status" value="1"/>
</dbReference>
<evidence type="ECO:0000256" key="2">
    <source>
        <dbReference type="ARBA" id="ARBA00001974"/>
    </source>
</evidence>
<dbReference type="SUPFAM" id="SSF55447">
    <property type="entry name" value="CO dehydrogenase flavoprotein C-terminal domain-like"/>
    <property type="match status" value="1"/>
</dbReference>
<dbReference type="InterPro" id="IPR016167">
    <property type="entry name" value="FAD-bd_PCMH_sub1"/>
</dbReference>
<dbReference type="PROSITE" id="PS51387">
    <property type="entry name" value="FAD_PCMH"/>
    <property type="match status" value="1"/>
</dbReference>
<dbReference type="Pfam" id="PF00111">
    <property type="entry name" value="Fer2"/>
    <property type="match status" value="1"/>
</dbReference>
<evidence type="ECO:0000313" key="22">
    <source>
        <dbReference type="Proteomes" id="UP001165090"/>
    </source>
</evidence>
<dbReference type="SUPFAM" id="SSF56176">
    <property type="entry name" value="FAD-binding/transporter-associated domain-like"/>
    <property type="match status" value="1"/>
</dbReference>
<evidence type="ECO:0000256" key="11">
    <source>
        <dbReference type="ARBA" id="ARBA00023002"/>
    </source>
</evidence>
<comment type="subcellular location">
    <subcellularLocation>
        <location evidence="3">Peroxisome</location>
    </subcellularLocation>
</comment>
<feature type="domain" description="FAD-binding PCMH-type" evidence="20">
    <location>
        <begin position="284"/>
        <end position="469"/>
    </location>
</feature>
<name>A0ABQ5S4R5_9CHLO</name>
<evidence type="ECO:0000256" key="5">
    <source>
        <dbReference type="ARBA" id="ARBA00013123"/>
    </source>
</evidence>
<comment type="catalytic activity">
    <reaction evidence="18">
        <text>hypoxanthine + NAD(+) + H2O = xanthine + NADH + H(+)</text>
        <dbReference type="Rhea" id="RHEA:24670"/>
        <dbReference type="ChEBI" id="CHEBI:15377"/>
        <dbReference type="ChEBI" id="CHEBI:15378"/>
        <dbReference type="ChEBI" id="CHEBI:17368"/>
        <dbReference type="ChEBI" id="CHEBI:17712"/>
        <dbReference type="ChEBI" id="CHEBI:57540"/>
        <dbReference type="ChEBI" id="CHEBI:57945"/>
        <dbReference type="EC" id="1.17.1.4"/>
    </reaction>
</comment>
<evidence type="ECO:0000256" key="12">
    <source>
        <dbReference type="ARBA" id="ARBA00023004"/>
    </source>
</evidence>
<evidence type="ECO:0000256" key="3">
    <source>
        <dbReference type="ARBA" id="ARBA00004275"/>
    </source>
</evidence>
<comment type="cofactor">
    <cofactor evidence="16">
        <name>[2Fe-2S] cluster</name>
        <dbReference type="ChEBI" id="CHEBI:190135"/>
    </cofactor>
</comment>
<dbReference type="Gene3D" id="3.30.465.10">
    <property type="match status" value="1"/>
</dbReference>
<dbReference type="Pfam" id="PF01799">
    <property type="entry name" value="Fer2_2"/>
    <property type="match status" value="1"/>
</dbReference>
<dbReference type="InterPro" id="IPR005107">
    <property type="entry name" value="CO_DH_flav_C"/>
</dbReference>
<dbReference type="PANTHER" id="PTHR45444:SF3">
    <property type="entry name" value="XANTHINE DEHYDROGENASE"/>
    <property type="match status" value="1"/>
</dbReference>
<accession>A0ABQ5S4R5</accession>
<dbReference type="EMBL" id="BSDZ01000020">
    <property type="protein sequence ID" value="GLI64614.1"/>
    <property type="molecule type" value="Genomic_DNA"/>
</dbReference>
<dbReference type="InterPro" id="IPR001041">
    <property type="entry name" value="2Fe-2S_ferredoxin-type"/>
</dbReference>
<dbReference type="InterPro" id="IPR036318">
    <property type="entry name" value="FAD-bd_PCMH-like_sf"/>
</dbReference>
<keyword evidence="12" id="KW-0408">Iron</keyword>
<dbReference type="Pfam" id="PF01315">
    <property type="entry name" value="Ald_Xan_dh_C"/>
    <property type="match status" value="1"/>
</dbReference>
<dbReference type="InterPro" id="IPR036010">
    <property type="entry name" value="2Fe-2S_ferredoxin-like_sf"/>
</dbReference>
<dbReference type="InterPro" id="IPR037165">
    <property type="entry name" value="AldOxase/xan_DH_Mopterin-bd_sf"/>
</dbReference>
<keyword evidence="11" id="KW-0560">Oxidoreductase</keyword>
<comment type="catalytic activity">
    <reaction evidence="17">
        <text>xanthine + NAD(+) + H2O = urate + NADH + H(+)</text>
        <dbReference type="Rhea" id="RHEA:16669"/>
        <dbReference type="ChEBI" id="CHEBI:15377"/>
        <dbReference type="ChEBI" id="CHEBI:15378"/>
        <dbReference type="ChEBI" id="CHEBI:17712"/>
        <dbReference type="ChEBI" id="CHEBI:17775"/>
        <dbReference type="ChEBI" id="CHEBI:57540"/>
        <dbReference type="ChEBI" id="CHEBI:57945"/>
        <dbReference type="EC" id="1.17.1.4"/>
    </reaction>
</comment>
<keyword evidence="6" id="KW-0500">Molybdenum</keyword>
<keyword evidence="14" id="KW-0520">NAD</keyword>
<protein>
    <recommendedName>
        <fullName evidence="5">xanthine dehydrogenase</fullName>
        <ecNumber evidence="5">1.17.1.4</ecNumber>
    </recommendedName>
</protein>
<dbReference type="Gene3D" id="3.10.20.30">
    <property type="match status" value="1"/>
</dbReference>
<evidence type="ECO:0000259" key="19">
    <source>
        <dbReference type="PROSITE" id="PS51085"/>
    </source>
</evidence>
<comment type="caution">
    <text evidence="21">The sequence shown here is derived from an EMBL/GenBank/DDBJ whole genome shotgun (WGS) entry which is preliminary data.</text>
</comment>
<dbReference type="Gene3D" id="3.90.1170.50">
    <property type="entry name" value="Aldehyde oxidase/xanthine dehydrogenase, a/b hammerhead"/>
    <property type="match status" value="1"/>
</dbReference>
<dbReference type="InterPro" id="IPR036856">
    <property type="entry name" value="Ald_Oxase/Xan_DH_a/b_sf"/>
</dbReference>
<evidence type="ECO:0000259" key="20">
    <source>
        <dbReference type="PROSITE" id="PS51387"/>
    </source>
</evidence>
<evidence type="ECO:0000256" key="6">
    <source>
        <dbReference type="ARBA" id="ARBA00022505"/>
    </source>
</evidence>
<proteinExistence type="inferred from homology"/>
<comment type="cofactor">
    <cofactor evidence="1">
        <name>Mo-molybdopterin</name>
        <dbReference type="ChEBI" id="CHEBI:71302"/>
    </cofactor>
</comment>
<keyword evidence="7" id="KW-0285">Flavoprotein</keyword>
<evidence type="ECO:0000256" key="8">
    <source>
        <dbReference type="ARBA" id="ARBA00022714"/>
    </source>
</evidence>
<evidence type="ECO:0000256" key="18">
    <source>
        <dbReference type="ARBA" id="ARBA00049517"/>
    </source>
</evidence>
<dbReference type="Gene3D" id="1.10.150.120">
    <property type="entry name" value="[2Fe-2S]-binding domain"/>
    <property type="match status" value="1"/>
</dbReference>
<dbReference type="Proteomes" id="UP001165090">
    <property type="component" value="Unassembled WGS sequence"/>
</dbReference>
<comment type="similarity">
    <text evidence="4">Belongs to the xanthine dehydrogenase family.</text>
</comment>
<dbReference type="Pfam" id="PF20256">
    <property type="entry name" value="MoCoBD_2"/>
    <property type="match status" value="1"/>
</dbReference>
<evidence type="ECO:0000256" key="17">
    <source>
        <dbReference type="ARBA" id="ARBA00049017"/>
    </source>
</evidence>
<dbReference type="InterPro" id="IPR036683">
    <property type="entry name" value="CO_DH_flav_C_dom_sf"/>
</dbReference>
<keyword evidence="22" id="KW-1185">Reference proteome</keyword>
<evidence type="ECO:0000256" key="4">
    <source>
        <dbReference type="ARBA" id="ARBA00006849"/>
    </source>
</evidence>
<dbReference type="InterPro" id="IPR036884">
    <property type="entry name" value="2Fe-2S-bd_dom_sf"/>
</dbReference>
<sequence length="1392" mass="149359">MVINETTSAPEPICYINGTRYVLPDGRGEATLLQFLREIGLTGTKLGCGEGGCGACTVMLSHWEDGHVVHRSANACLCPLYAVEGMQVVTVEGLGNVRDGLHPVQQRLAVMHGSQCGFCTPGFVMSMYSLLRSCETPPSEEDIEDALGGNLCRCTGYRPILDAFKTFAKTDPAAYTEEAIAASKGIANGSATSATTTNGASSGVCPSSCLPCDCAAAKATTNGGATTNGCGTAVATTNGCGAANCCKKARAGGGCDVAPAASRPTSEPIFPPELKTRPAFHLAVSGRNVTWHRPATLEQLLDLKSAHPAAKIVVGNTEVGIEMKFKNASYPVMIAPTHVKEMNQIAVTETGVEIGAAVTLTRMMKAFKGLIATRPRHQVSALEAVVNQLRWFAGNQIRNVSALGGNIVTGSPISDLNPLWMAARTTFVALGKDTGERAVPASEFFVGYRQVDLRPHEILFKIVLPFTRPNEYVKEFKQSPRREDDIAIVNAGMRVKLAPGASEGVWVVEEAAVAFGGVAPRAIMAPALAAALVGRAWDQDTLQAALAAVRQDVVLVDHAPGGKVEYRRALAASFVFKFFVHAALQLEADTAAAYQANLPTEEHSAAKAYERHPAHGVQFYSKPEAPPTPATVSVVGQPHPHMAAELQVSGEATYTDDIKLTQDALVAALVTSAKPHARITKLDATAALQMPGVVGFYSAKDVPGSNAIGPVWYDEEVFATSEVTAVGQVVGVVVGTTEAAARAGARAVEVGYEDLPAVMSIEEAIEAGAFYDDYTGKLECGDVDGAWTQCDHVITGTYKVGGQEHFYLEPNNCVVIPHENDEFTLYSSTQAPAKHQKYVASVLGIPAHKVVSKTKRLGGGFGGKETRGIFLHCAAAVPSYHLKRPVRLCLDRDEDMQMTGQRHAFLATYKVGFSADGRVLAAELDLYNNAGNSHDLSHSIMDRALLHSDCVYKVPNMRVRGHMCRTNQASNTAFRGFGGPQGLMFAEMWIEQIAKTLGKPDVEIRTLNMYDEGDVTHFGQVLEHCRARACWQTVLSSSSFWERKAQVAEFNKANRWRKRGLAATPTKFGISFTTKFLNQAGALVHVYLDGTVLVTHGGVEMGQGLHTKMAQVAAQALNVPLSKVFISETSTDKVPNASPTAASASSDMYGGAVLDACRQLSERLAPYRTKLPNGTWKEVVNAAYLDRVDLSAHGFYSTPDITGFGGRRPFNYFCFGAAVSEVEIDVLTGDMQVLRSDLVMDVGNPLNPAIDIGQVEGGFVQGMGWLVLEELMWGDKQHPWIRPGHLFTKGPGTYKIPSVNDIPVDFRVQLLANAPNVRAIHSSKAVGEPPFHLGASVFFALKEAVYAAREAAGVRGYFVLDAPATPERLRLLCSDQIVQPYVPYDVRPKISC</sequence>
<dbReference type="Gene3D" id="3.30.43.10">
    <property type="entry name" value="Uridine Diphospho-n-acetylenolpyruvylglucosamine Reductase, domain 2"/>
    <property type="match status" value="1"/>
</dbReference>
<evidence type="ECO:0000313" key="21">
    <source>
        <dbReference type="EMBL" id="GLI64614.1"/>
    </source>
</evidence>
<dbReference type="PROSITE" id="PS51085">
    <property type="entry name" value="2FE2S_FER_2"/>
    <property type="match status" value="1"/>
</dbReference>
<dbReference type="Gene3D" id="3.30.390.50">
    <property type="entry name" value="CO dehydrogenase flavoprotein, C-terminal domain"/>
    <property type="match status" value="1"/>
</dbReference>
<dbReference type="SUPFAM" id="SSF54292">
    <property type="entry name" value="2Fe-2S ferredoxin-like"/>
    <property type="match status" value="1"/>
</dbReference>
<dbReference type="Pfam" id="PF00941">
    <property type="entry name" value="FAD_binding_5"/>
    <property type="match status" value="1"/>
</dbReference>
<reference evidence="21 22" key="1">
    <citation type="journal article" date="2023" name="IScience">
        <title>Expanded male sex-determining region conserved during the evolution of homothallism in the green alga Volvox.</title>
        <authorList>
            <person name="Yamamoto K."/>
            <person name="Matsuzaki R."/>
            <person name="Mahakham W."/>
            <person name="Heman W."/>
            <person name="Sekimoto H."/>
            <person name="Kawachi M."/>
            <person name="Minakuchi Y."/>
            <person name="Toyoda A."/>
            <person name="Nozaki H."/>
        </authorList>
    </citation>
    <scope>NUCLEOTIDE SEQUENCE [LARGE SCALE GENOMIC DNA]</scope>
    <source>
        <strain evidence="21 22">NIES-4468</strain>
    </source>
</reference>
<dbReference type="Gene3D" id="3.30.365.10">
    <property type="entry name" value="Aldehyde oxidase/xanthine dehydrogenase, molybdopterin binding domain"/>
    <property type="match status" value="4"/>
</dbReference>
<keyword evidence="13" id="KW-0411">Iron-sulfur</keyword>
<evidence type="ECO:0000256" key="9">
    <source>
        <dbReference type="ARBA" id="ARBA00022723"/>
    </source>
</evidence>
<dbReference type="Pfam" id="PF03450">
    <property type="entry name" value="CO_deh_flav_C"/>
    <property type="match status" value="1"/>
</dbReference>
<dbReference type="EC" id="1.17.1.4" evidence="5"/>
<dbReference type="InterPro" id="IPR000674">
    <property type="entry name" value="Ald_Oxase/Xan_DH_a/b"/>
</dbReference>
<evidence type="ECO:0000256" key="13">
    <source>
        <dbReference type="ARBA" id="ARBA00023014"/>
    </source>
</evidence>
<gene>
    <name evidence="21" type="ORF">VaNZ11_007923</name>
</gene>